<feature type="transmembrane region" description="Helical" evidence="1">
    <location>
        <begin position="24"/>
        <end position="41"/>
    </location>
</feature>
<feature type="transmembrane region" description="Helical" evidence="1">
    <location>
        <begin position="53"/>
        <end position="74"/>
    </location>
</feature>
<dbReference type="InterPro" id="IPR045339">
    <property type="entry name" value="DUF6534"/>
</dbReference>
<feature type="transmembrane region" description="Helical" evidence="1">
    <location>
        <begin position="241"/>
        <end position="262"/>
    </location>
</feature>
<evidence type="ECO:0000313" key="3">
    <source>
        <dbReference type="EMBL" id="KAE9389031.1"/>
    </source>
</evidence>
<accession>A0A6A4GTE6</accession>
<dbReference type="AlphaFoldDB" id="A0A6A4GTE6"/>
<dbReference type="Pfam" id="PF20152">
    <property type="entry name" value="DUF6534"/>
    <property type="match status" value="1"/>
</dbReference>
<evidence type="ECO:0000313" key="4">
    <source>
        <dbReference type="Proteomes" id="UP000799118"/>
    </source>
</evidence>
<feature type="transmembrane region" description="Helical" evidence="1">
    <location>
        <begin position="214"/>
        <end position="235"/>
    </location>
</feature>
<feature type="domain" description="DUF6534" evidence="2">
    <location>
        <begin position="172"/>
        <end position="269"/>
    </location>
</feature>
<dbReference type="OrthoDB" id="2535105at2759"/>
<evidence type="ECO:0000259" key="2">
    <source>
        <dbReference type="Pfam" id="PF20152"/>
    </source>
</evidence>
<keyword evidence="1" id="KW-0472">Membrane</keyword>
<feature type="transmembrane region" description="Helical" evidence="1">
    <location>
        <begin position="125"/>
        <end position="147"/>
    </location>
</feature>
<protein>
    <recommendedName>
        <fullName evidence="2">DUF6534 domain-containing protein</fullName>
    </recommendedName>
</protein>
<organism evidence="3 4">
    <name type="scientific">Gymnopus androsaceus JB14</name>
    <dbReference type="NCBI Taxonomy" id="1447944"/>
    <lineage>
        <taxon>Eukaryota</taxon>
        <taxon>Fungi</taxon>
        <taxon>Dikarya</taxon>
        <taxon>Basidiomycota</taxon>
        <taxon>Agaricomycotina</taxon>
        <taxon>Agaricomycetes</taxon>
        <taxon>Agaricomycetidae</taxon>
        <taxon>Agaricales</taxon>
        <taxon>Marasmiineae</taxon>
        <taxon>Omphalotaceae</taxon>
        <taxon>Gymnopus</taxon>
    </lineage>
</organism>
<dbReference type="EMBL" id="ML769714">
    <property type="protein sequence ID" value="KAE9389031.1"/>
    <property type="molecule type" value="Genomic_DNA"/>
</dbReference>
<evidence type="ECO:0000256" key="1">
    <source>
        <dbReference type="SAM" id="Phobius"/>
    </source>
</evidence>
<keyword evidence="4" id="KW-1185">Reference proteome</keyword>
<feature type="transmembrane region" description="Helical" evidence="1">
    <location>
        <begin position="89"/>
        <end position="113"/>
    </location>
</feature>
<feature type="transmembrane region" description="Helical" evidence="1">
    <location>
        <begin position="167"/>
        <end position="187"/>
    </location>
</feature>
<gene>
    <name evidence="3" type="ORF">BT96DRAFT_926741</name>
</gene>
<dbReference type="Proteomes" id="UP000799118">
    <property type="component" value="Unassembled WGS sequence"/>
</dbReference>
<name>A0A6A4GTE6_9AGAR</name>
<dbReference type="PANTHER" id="PTHR40465">
    <property type="entry name" value="CHROMOSOME 1, WHOLE GENOME SHOTGUN SEQUENCE"/>
    <property type="match status" value="1"/>
</dbReference>
<keyword evidence="1" id="KW-0812">Transmembrane</keyword>
<reference evidence="3" key="1">
    <citation type="journal article" date="2019" name="Environ. Microbiol.">
        <title>Fungal ecological strategies reflected in gene transcription - a case study of two litter decomposers.</title>
        <authorList>
            <person name="Barbi F."/>
            <person name="Kohler A."/>
            <person name="Barry K."/>
            <person name="Baskaran P."/>
            <person name="Daum C."/>
            <person name="Fauchery L."/>
            <person name="Ihrmark K."/>
            <person name="Kuo A."/>
            <person name="LaButti K."/>
            <person name="Lipzen A."/>
            <person name="Morin E."/>
            <person name="Grigoriev I.V."/>
            <person name="Henrissat B."/>
            <person name="Lindahl B."/>
            <person name="Martin F."/>
        </authorList>
    </citation>
    <scope>NUCLEOTIDE SEQUENCE</scope>
    <source>
        <strain evidence="3">JB14</strain>
    </source>
</reference>
<keyword evidence="1" id="KW-1133">Transmembrane helix</keyword>
<sequence length="345" mass="38499">MSGLSPAEQAQINISVGAVVVSNYLSYLTMGIVLSAAWTYFSKFPNDTRWLRALVVLCVSLCIGDTIATGVWSYDWAVANYGNPAATTFIPWAVVVEPFFLATCGLSVQLFYAWRLWTMTMRKNWILPGVIGCLSILGWCIVCRQVYTLATHKLTSDLSLLLPIGWIWLGGSVAADVLITTSMIYYLDLRFRIKRQKMQQNQASYHAPRRFRRLIVRTVECNLLSLFAQAFAIGLVNHGSIGFYFVMADMMLAKFYTFSLFVSLNIRHSENDHGTSEGGFFSFRGRGGVDSTALSDLHSTVGFPSTQVTVDIQQETTPNWYKKGPAFNADVLSELEINIGLSPVR</sequence>
<dbReference type="PANTHER" id="PTHR40465:SF1">
    <property type="entry name" value="DUF6534 DOMAIN-CONTAINING PROTEIN"/>
    <property type="match status" value="1"/>
</dbReference>
<proteinExistence type="predicted"/>